<dbReference type="InterPro" id="IPR002018">
    <property type="entry name" value="CarbesteraseB"/>
</dbReference>
<dbReference type="Pfam" id="PF00135">
    <property type="entry name" value="COesterase"/>
    <property type="match status" value="1"/>
</dbReference>
<keyword evidence="3" id="KW-0732">Signal</keyword>
<dbReference type="AlphaFoldDB" id="A0A5D3AYX4"/>
<dbReference type="GO" id="GO:0016787">
    <property type="term" value="F:hydrolase activity"/>
    <property type="evidence" value="ECO:0007669"/>
    <property type="project" value="UniProtKB-KW"/>
</dbReference>
<protein>
    <recommendedName>
        <fullName evidence="3">Carboxylic ester hydrolase</fullName>
        <ecNumber evidence="3">3.1.1.-</ecNumber>
    </recommendedName>
</protein>
<feature type="chain" id="PRO_5023160887" description="Carboxylic ester hydrolase" evidence="3">
    <location>
        <begin position="20"/>
        <end position="596"/>
    </location>
</feature>
<reference evidence="5 6" key="1">
    <citation type="submission" date="2017-05" db="EMBL/GenBank/DDBJ databases">
        <title>The Genome Sequence of Tsuchiyaea wingfieldii DSM 27421.</title>
        <authorList>
            <person name="Cuomo C."/>
            <person name="Passer A."/>
            <person name="Billmyre B."/>
            <person name="Heitman J."/>
        </authorList>
    </citation>
    <scope>NUCLEOTIDE SEQUENCE [LARGE SCALE GENOMIC DNA]</scope>
    <source>
        <strain evidence="5 6">DSM 27421</strain>
    </source>
</reference>
<evidence type="ECO:0000256" key="3">
    <source>
        <dbReference type="RuleBase" id="RU361235"/>
    </source>
</evidence>
<dbReference type="SUPFAM" id="SSF53474">
    <property type="entry name" value="alpha/beta-Hydrolases"/>
    <property type="match status" value="1"/>
</dbReference>
<sequence length="596" mass="64171">MRLPQPFALWSFLYSSAGASLLMRHNGTASSGAPAPSATIYPDSSQGQPIEIVGTTYTDFKTDAFLGIPFAKPPINDLRFSPPESYVYNTTSYAAQTSPSACMQDISSTSSIYGAQISEDCLFLNVFTPDGINTTNEQYPVMVWVYGGAFTAGGVAPYNASRMIAYGQQLDQPVIHVALNYRLGALGWGVGSGFAENNATNLGLRDIKLALSWVQENIWAFGGDAKKVTLYGESAGAVITSLLYLDPETKLFSQAIMESGAPSTAPIGPANSTWENAYQALLSASNCSSTSPSTNSTASANVLNANTATSTPFDCLRSLSSEQILAAQLSVKSQTEFAASFVYGPTIDGDLIPDSPHTLLAQGKIAKIPFITGSNKDEGTLFVPATLSGTSEGYAVISSLEPTGLSDESLADLVRYYPNDTSLGSPFGTGNETFGLDPSFKQFAAIFGDMQFQAPRRYFLRQANQNGNAKSWTYQFEQPSPGITGYLGAFHSSEIPYVYGMARPGDGFPGIAANYTEADSRLSNTIMEYWLNFAYYADPNGANGVSSSNTTYWPAHNLDDKQMLRLIADNVTVITDDYREEGMAFIYDNPTVFYQR</sequence>
<comment type="caution">
    <text evidence="5">The sequence shown here is derived from an EMBL/GenBank/DDBJ whole genome shotgun (WGS) entry which is preliminary data.</text>
</comment>
<evidence type="ECO:0000259" key="4">
    <source>
        <dbReference type="Pfam" id="PF00135"/>
    </source>
</evidence>
<comment type="similarity">
    <text evidence="1 3">Belongs to the type-B carboxylesterase/lipase family.</text>
</comment>
<name>A0A5D3AYX4_9TREE</name>
<dbReference type="InterPro" id="IPR019819">
    <property type="entry name" value="Carboxylesterase_B_CS"/>
</dbReference>
<dbReference type="InterPro" id="IPR029058">
    <property type="entry name" value="AB_hydrolase_fold"/>
</dbReference>
<evidence type="ECO:0000256" key="1">
    <source>
        <dbReference type="ARBA" id="ARBA00005964"/>
    </source>
</evidence>
<feature type="signal peptide" evidence="3">
    <location>
        <begin position="1"/>
        <end position="19"/>
    </location>
</feature>
<dbReference type="EC" id="3.1.1.-" evidence="3"/>
<dbReference type="InterPro" id="IPR019826">
    <property type="entry name" value="Carboxylesterase_B_AS"/>
</dbReference>
<evidence type="ECO:0000313" key="6">
    <source>
        <dbReference type="Proteomes" id="UP000322245"/>
    </source>
</evidence>
<dbReference type="PROSITE" id="PS00941">
    <property type="entry name" value="CARBOXYLESTERASE_B_2"/>
    <property type="match status" value="1"/>
</dbReference>
<dbReference type="PROSITE" id="PS00122">
    <property type="entry name" value="CARBOXYLESTERASE_B_1"/>
    <property type="match status" value="1"/>
</dbReference>
<dbReference type="EMBL" id="NIDF01000039">
    <property type="protein sequence ID" value="TYJ55469.1"/>
    <property type="molecule type" value="Genomic_DNA"/>
</dbReference>
<dbReference type="InterPro" id="IPR050309">
    <property type="entry name" value="Type-B_Carboxylest/Lipase"/>
</dbReference>
<proteinExistence type="inferred from homology"/>
<keyword evidence="6" id="KW-1185">Reference proteome</keyword>
<accession>A0A5D3AYX4</accession>
<dbReference type="Proteomes" id="UP000322245">
    <property type="component" value="Unassembled WGS sequence"/>
</dbReference>
<dbReference type="PANTHER" id="PTHR11559">
    <property type="entry name" value="CARBOXYLESTERASE"/>
    <property type="match status" value="1"/>
</dbReference>
<dbReference type="Gene3D" id="3.40.50.1820">
    <property type="entry name" value="alpha/beta hydrolase"/>
    <property type="match status" value="1"/>
</dbReference>
<evidence type="ECO:0000256" key="2">
    <source>
        <dbReference type="ARBA" id="ARBA00022801"/>
    </source>
</evidence>
<gene>
    <name evidence="5" type="ORF">B9479_003859</name>
</gene>
<organism evidence="5 6">
    <name type="scientific">Cryptococcus floricola</name>
    <dbReference type="NCBI Taxonomy" id="2591691"/>
    <lineage>
        <taxon>Eukaryota</taxon>
        <taxon>Fungi</taxon>
        <taxon>Dikarya</taxon>
        <taxon>Basidiomycota</taxon>
        <taxon>Agaricomycotina</taxon>
        <taxon>Tremellomycetes</taxon>
        <taxon>Tremellales</taxon>
        <taxon>Cryptococcaceae</taxon>
        <taxon>Cryptococcus</taxon>
    </lineage>
</organism>
<evidence type="ECO:0000313" key="5">
    <source>
        <dbReference type="EMBL" id="TYJ55469.1"/>
    </source>
</evidence>
<feature type="domain" description="Carboxylesterase type B" evidence="4">
    <location>
        <begin position="55"/>
        <end position="583"/>
    </location>
</feature>
<keyword evidence="2 3" id="KW-0378">Hydrolase</keyword>